<reference evidence="8" key="1">
    <citation type="submission" date="2025-08" db="UniProtKB">
        <authorList>
            <consortium name="RefSeq"/>
        </authorList>
    </citation>
    <scope>IDENTIFICATION</scope>
</reference>
<evidence type="ECO:0000256" key="3">
    <source>
        <dbReference type="ARBA" id="ARBA00023180"/>
    </source>
</evidence>
<keyword evidence="1" id="KW-0430">Lectin</keyword>
<dbReference type="InParanoid" id="A0A6J2W5G0"/>
<feature type="compositionally biased region" description="Basic and acidic residues" evidence="4">
    <location>
        <begin position="14"/>
        <end position="24"/>
    </location>
</feature>
<feature type="region of interest" description="Disordered" evidence="4">
    <location>
        <begin position="14"/>
        <end position="42"/>
    </location>
</feature>
<keyword evidence="5" id="KW-1133">Transmembrane helix</keyword>
<evidence type="ECO:0000259" key="6">
    <source>
        <dbReference type="PROSITE" id="PS50041"/>
    </source>
</evidence>
<dbReference type="PANTHER" id="PTHR46490:SF6">
    <property type="entry name" value="ASIALOGLYCOPROTEIN RECEPTOR 1-LIKE-RELATED"/>
    <property type="match status" value="1"/>
</dbReference>
<dbReference type="RefSeq" id="XP_030639352.1">
    <property type="nucleotide sequence ID" value="XM_030783492.1"/>
</dbReference>
<dbReference type="InterPro" id="IPR001304">
    <property type="entry name" value="C-type_lectin-like"/>
</dbReference>
<keyword evidence="3" id="KW-0325">Glycoprotein</keyword>
<dbReference type="InterPro" id="IPR016186">
    <property type="entry name" value="C-type_lectin-like/link_sf"/>
</dbReference>
<evidence type="ECO:0000256" key="1">
    <source>
        <dbReference type="ARBA" id="ARBA00022734"/>
    </source>
</evidence>
<name>A0A6J2W5G0_CHACN</name>
<keyword evidence="7" id="KW-1185">Reference proteome</keyword>
<dbReference type="OrthoDB" id="10059571at2759"/>
<keyword evidence="2" id="KW-1015">Disulfide bond</keyword>
<dbReference type="AlphaFoldDB" id="A0A6J2W5G0"/>
<evidence type="ECO:0000256" key="4">
    <source>
        <dbReference type="SAM" id="MobiDB-lite"/>
    </source>
</evidence>
<protein>
    <submittedName>
        <fullName evidence="8">Hepatic lectin isoform X1</fullName>
    </submittedName>
</protein>
<dbReference type="PANTHER" id="PTHR46490">
    <property type="entry name" value="C-TYPE LECTIN DOMAIN FAMILY 12 MEMBER A-RELATED"/>
    <property type="match status" value="1"/>
</dbReference>
<keyword evidence="5" id="KW-0812">Transmembrane</keyword>
<evidence type="ECO:0000256" key="2">
    <source>
        <dbReference type="ARBA" id="ARBA00023157"/>
    </source>
</evidence>
<dbReference type="InterPro" id="IPR052309">
    <property type="entry name" value="C-type_Lectin_Domain_Fam1"/>
</dbReference>
<dbReference type="SUPFAM" id="SSF56436">
    <property type="entry name" value="C-type lectin-like"/>
    <property type="match status" value="1"/>
</dbReference>
<dbReference type="Gene3D" id="3.10.100.10">
    <property type="entry name" value="Mannose-Binding Protein A, subunit A"/>
    <property type="match status" value="1"/>
</dbReference>
<dbReference type="FunCoup" id="A0A6J2W5G0">
    <property type="interactions" value="2"/>
</dbReference>
<feature type="domain" description="C-type lectin" evidence="6">
    <location>
        <begin position="145"/>
        <end position="254"/>
    </location>
</feature>
<evidence type="ECO:0000313" key="7">
    <source>
        <dbReference type="Proteomes" id="UP000504632"/>
    </source>
</evidence>
<dbReference type="PROSITE" id="PS50041">
    <property type="entry name" value="C_TYPE_LECTIN_2"/>
    <property type="match status" value="1"/>
</dbReference>
<dbReference type="Pfam" id="PF00059">
    <property type="entry name" value="Lectin_C"/>
    <property type="match status" value="1"/>
</dbReference>
<dbReference type="GO" id="GO:0030246">
    <property type="term" value="F:carbohydrate binding"/>
    <property type="evidence" value="ECO:0007669"/>
    <property type="project" value="UniProtKB-KW"/>
</dbReference>
<dbReference type="GeneID" id="115820053"/>
<evidence type="ECO:0000313" key="8">
    <source>
        <dbReference type="RefSeq" id="XP_030639352.1"/>
    </source>
</evidence>
<dbReference type="SMART" id="SM00034">
    <property type="entry name" value="CLECT"/>
    <property type="match status" value="1"/>
</dbReference>
<proteinExistence type="predicted"/>
<feature type="transmembrane region" description="Helical" evidence="5">
    <location>
        <begin position="73"/>
        <end position="95"/>
    </location>
</feature>
<evidence type="ECO:0000256" key="5">
    <source>
        <dbReference type="SAM" id="Phobius"/>
    </source>
</evidence>
<gene>
    <name evidence="8" type="primary">si:dkey-26c10.5</name>
</gene>
<dbReference type="Proteomes" id="UP000504632">
    <property type="component" value="Chromosome 9"/>
</dbReference>
<accession>A0A6J2W5G0</accession>
<keyword evidence="5" id="KW-0472">Membrane</keyword>
<dbReference type="InterPro" id="IPR016187">
    <property type="entry name" value="CTDL_fold"/>
</dbReference>
<organism evidence="7 8">
    <name type="scientific">Chanos chanos</name>
    <name type="common">Milkfish</name>
    <name type="synonym">Mugil chanos</name>
    <dbReference type="NCBI Taxonomy" id="29144"/>
    <lineage>
        <taxon>Eukaryota</taxon>
        <taxon>Metazoa</taxon>
        <taxon>Chordata</taxon>
        <taxon>Craniata</taxon>
        <taxon>Vertebrata</taxon>
        <taxon>Euteleostomi</taxon>
        <taxon>Actinopterygii</taxon>
        <taxon>Neopterygii</taxon>
        <taxon>Teleostei</taxon>
        <taxon>Ostariophysi</taxon>
        <taxon>Gonorynchiformes</taxon>
        <taxon>Chanidae</taxon>
        <taxon>Chanos</taxon>
    </lineage>
</organism>
<sequence>MDVELDMIAAAEEKRKEIEGERGAKSGVTKGDEEATNDYSPLNQPTENIYSEALALRTPIMYDKADDYKRIRLYRGISVALLFLCLILLIVVAVMGTKLNSQPECAAKMTSVSGTCSPETCRTIYPLEKTCKRYCSTCERGWLKHEGSCYYLSERTLSWDMSRKECQRKGGDLVVIGNQTVQTFLSSRAKLTYWIGLSHEGSGPWTWINGTPLSESFWAPEKAQQGGCALLEKSQSEKNWRVSHCASNTYYICQKTV</sequence>